<dbReference type="RefSeq" id="WP_345219597.1">
    <property type="nucleotide sequence ID" value="NZ_BAAAXE010000002.1"/>
</dbReference>
<feature type="region of interest" description="Disordered" evidence="1">
    <location>
        <begin position="204"/>
        <end position="233"/>
    </location>
</feature>
<evidence type="ECO:0008006" key="4">
    <source>
        <dbReference type="Google" id="ProtNLM"/>
    </source>
</evidence>
<evidence type="ECO:0000313" key="2">
    <source>
        <dbReference type="EMBL" id="MFB9524979.1"/>
    </source>
</evidence>
<comment type="caution">
    <text evidence="2">The sequence shown here is derived from an EMBL/GenBank/DDBJ whole genome shotgun (WGS) entry which is preliminary data.</text>
</comment>
<proteinExistence type="predicted"/>
<feature type="compositionally biased region" description="Basic and acidic residues" evidence="1">
    <location>
        <begin position="221"/>
        <end position="233"/>
    </location>
</feature>
<reference evidence="2 3" key="1">
    <citation type="submission" date="2024-09" db="EMBL/GenBank/DDBJ databases">
        <authorList>
            <person name="Sun Q."/>
            <person name="Mori K."/>
        </authorList>
    </citation>
    <scope>NUCLEOTIDE SEQUENCE [LARGE SCALE GENOMIC DNA]</scope>
    <source>
        <strain evidence="2 3">JCM 4362</strain>
    </source>
</reference>
<dbReference type="EMBL" id="JBHMCR010000028">
    <property type="protein sequence ID" value="MFB9524979.1"/>
    <property type="molecule type" value="Genomic_DNA"/>
</dbReference>
<keyword evidence="3" id="KW-1185">Reference proteome</keyword>
<organism evidence="2 3">
    <name type="scientific">Streptomyces cremeus</name>
    <dbReference type="NCBI Taxonomy" id="66881"/>
    <lineage>
        <taxon>Bacteria</taxon>
        <taxon>Bacillati</taxon>
        <taxon>Actinomycetota</taxon>
        <taxon>Actinomycetes</taxon>
        <taxon>Kitasatosporales</taxon>
        <taxon>Streptomycetaceae</taxon>
        <taxon>Streptomyces</taxon>
    </lineage>
</organism>
<evidence type="ECO:0000256" key="1">
    <source>
        <dbReference type="SAM" id="MobiDB-lite"/>
    </source>
</evidence>
<name>A0ABV5PPE4_STRCM</name>
<evidence type="ECO:0000313" key="3">
    <source>
        <dbReference type="Proteomes" id="UP001589718"/>
    </source>
</evidence>
<protein>
    <recommendedName>
        <fullName evidence="4">SMI1/KNR4 family protein</fullName>
    </recommendedName>
</protein>
<dbReference type="Proteomes" id="UP001589718">
    <property type="component" value="Unassembled WGS sequence"/>
</dbReference>
<gene>
    <name evidence="2" type="ORF">ACFFTU_34100</name>
</gene>
<accession>A0ABV5PPE4</accession>
<sequence>MPLAAFLGRFPVTAPGTGAAISADPDDEAYVPPPLAGLFAELAGATLAGGLLRVHTPASSRQAYLACTRLVPDVEERFYPFAFDWQGREFALDIALDVRGPDGEADRPVLVVDPGSGAGLATGLGLDGWLTAAADEDAEPDPFARQAYAHWCEAVPEAGAPAFDQVVGYRIPLFLDGEDDVRNQELRDRAEYFDTCTELALLARRLPPGSGLSSPVTRPPRPRDRTAEAPDAD</sequence>